<evidence type="ECO:0000313" key="2">
    <source>
        <dbReference type="EMBL" id="OQO01278.1"/>
    </source>
</evidence>
<dbReference type="OrthoDB" id="2446291at2759"/>
<feature type="region of interest" description="Disordered" evidence="1">
    <location>
        <begin position="1"/>
        <end position="116"/>
    </location>
</feature>
<dbReference type="AlphaFoldDB" id="A0A1V8SQG6"/>
<reference evidence="3" key="1">
    <citation type="submission" date="2017-03" db="EMBL/GenBank/DDBJ databases">
        <title>Genomes of endolithic fungi from Antarctica.</title>
        <authorList>
            <person name="Coleine C."/>
            <person name="Masonjones S."/>
            <person name="Stajich J.E."/>
        </authorList>
    </citation>
    <scope>NUCLEOTIDE SEQUENCE [LARGE SCALE GENOMIC DNA]</scope>
    <source>
        <strain evidence="3">CCFEE 5527</strain>
    </source>
</reference>
<name>A0A1V8SQG6_9PEZI</name>
<gene>
    <name evidence="2" type="ORF">B0A48_12831</name>
</gene>
<organism evidence="2 3">
    <name type="scientific">Cryoendolithus antarcticus</name>
    <dbReference type="NCBI Taxonomy" id="1507870"/>
    <lineage>
        <taxon>Eukaryota</taxon>
        <taxon>Fungi</taxon>
        <taxon>Dikarya</taxon>
        <taxon>Ascomycota</taxon>
        <taxon>Pezizomycotina</taxon>
        <taxon>Dothideomycetes</taxon>
        <taxon>Dothideomycetidae</taxon>
        <taxon>Cladosporiales</taxon>
        <taxon>Cladosporiaceae</taxon>
        <taxon>Cryoendolithus</taxon>
    </lineage>
</organism>
<dbReference type="Proteomes" id="UP000192596">
    <property type="component" value="Unassembled WGS sequence"/>
</dbReference>
<dbReference type="STRING" id="1507870.A0A1V8SQG6"/>
<accession>A0A1V8SQG6</accession>
<evidence type="ECO:0000313" key="3">
    <source>
        <dbReference type="Proteomes" id="UP000192596"/>
    </source>
</evidence>
<sequence length="293" mass="32458">MSTGGERKRRRDATDDDVLDAHPFGKKAKPTIDEDFALWQPQDVHSSPSRSYHSQQHAYDSDGQSSMVSEPGSPQSLDIDEDADTRMADSELDPPDLAHFSQPAESSPPFPISPLRFSSRSRARLDFQGLSPRPNTLPLQTHIRQRHPQAYLSSDRLEVPSPVDEDEVPTPPSAADAAGSQLELLTVSDVEMQGANTLPRISVQPDRRSMQDERSAAAAPDYEAMDSDMAEPFVIRKQRGRSGALSEGNQSPMRRSLFADANAMAKTRGISMGYRPDCEKCRTRVPGHMNHFF</sequence>
<keyword evidence="3" id="KW-1185">Reference proteome</keyword>
<feature type="compositionally biased region" description="Polar residues" evidence="1">
    <location>
        <begin position="43"/>
        <end position="76"/>
    </location>
</feature>
<protein>
    <submittedName>
        <fullName evidence="2">Uncharacterized protein</fullName>
    </submittedName>
</protein>
<evidence type="ECO:0000256" key="1">
    <source>
        <dbReference type="SAM" id="MobiDB-lite"/>
    </source>
</evidence>
<comment type="caution">
    <text evidence="2">The sequence shown here is derived from an EMBL/GenBank/DDBJ whole genome shotgun (WGS) entry which is preliminary data.</text>
</comment>
<dbReference type="InParanoid" id="A0A1V8SQG6"/>
<dbReference type="EMBL" id="NAJO01000031">
    <property type="protein sequence ID" value="OQO01278.1"/>
    <property type="molecule type" value="Genomic_DNA"/>
</dbReference>
<proteinExistence type="predicted"/>
<feature type="region of interest" description="Disordered" evidence="1">
    <location>
        <begin position="159"/>
        <end position="178"/>
    </location>
</feature>